<dbReference type="AlphaFoldDB" id="C7TZ51"/>
<dbReference type="EMBL" id="FN327153">
    <property type="protein sequence ID" value="CAX82877.1"/>
    <property type="molecule type" value="mRNA"/>
</dbReference>
<reference evidence="1" key="2">
    <citation type="submission" date="2009-03" db="EMBL/GenBank/DDBJ databases">
        <authorList>
            <person name="Gang L."/>
        </authorList>
    </citation>
    <scope>NUCLEOTIDE SEQUENCE</scope>
    <source>
        <strain evidence="1">Anhui</strain>
    </source>
</reference>
<accession>C7TZ51</accession>
<organism evidence="1">
    <name type="scientific">Schistosoma japonicum</name>
    <name type="common">Blood fluke</name>
    <dbReference type="NCBI Taxonomy" id="6182"/>
    <lineage>
        <taxon>Eukaryota</taxon>
        <taxon>Metazoa</taxon>
        <taxon>Spiralia</taxon>
        <taxon>Lophotrochozoa</taxon>
        <taxon>Platyhelminthes</taxon>
        <taxon>Trematoda</taxon>
        <taxon>Digenea</taxon>
        <taxon>Strigeidida</taxon>
        <taxon>Schistosomatoidea</taxon>
        <taxon>Schistosomatidae</taxon>
        <taxon>Schistosoma</taxon>
    </lineage>
</organism>
<evidence type="ECO:0000313" key="1">
    <source>
        <dbReference type="EMBL" id="CAX82877.1"/>
    </source>
</evidence>
<reference evidence="1" key="1">
    <citation type="journal article" date="2009" name="Nature">
        <title>The Schistosoma japonicum genome reveals features of host-parasite interplay.</title>
        <authorList>
            <person name="Liu F."/>
            <person name="Zhou Y."/>
            <person name="Wang Z.Q."/>
            <person name="Lu G."/>
            <person name="Zheng H."/>
            <person name="Brindley P.J."/>
            <person name="McManus D.P."/>
            <person name="Blair D."/>
            <person name="Zhang Q.H."/>
            <person name="Zhong Y."/>
            <person name="Wang S."/>
            <person name="Han Z.G."/>
            <person name="Chen Z."/>
        </authorList>
    </citation>
    <scope>NUCLEOTIDE SEQUENCE</scope>
    <source>
        <strain evidence="1">Anhui</strain>
    </source>
</reference>
<sequence length="37" mass="4139">MHQLSSISGNEHYHSFLDVNACSLERLCPWLLVPAAV</sequence>
<name>C7TZ51_SCHJA</name>
<dbReference type="EMBL" id="FN327205">
    <property type="protein sequence ID" value="CAX82929.1"/>
    <property type="molecule type" value="mRNA"/>
</dbReference>
<proteinExistence type="evidence at transcript level"/>
<protein>
    <submittedName>
        <fullName evidence="1">Hypotheticial protein</fullName>
    </submittedName>
</protein>